<dbReference type="AlphaFoldDB" id="A0A5R8KG41"/>
<keyword evidence="3" id="KW-1185">Reference proteome</keyword>
<dbReference type="InterPro" id="IPR045584">
    <property type="entry name" value="Pilin-like"/>
</dbReference>
<dbReference type="InterPro" id="IPR019836">
    <property type="entry name" value="Verru/Chthon_D"/>
</dbReference>
<dbReference type="EMBL" id="VAUV01000005">
    <property type="protein sequence ID" value="TLD71274.1"/>
    <property type="molecule type" value="Genomic_DNA"/>
</dbReference>
<dbReference type="NCBIfam" id="TIGR02532">
    <property type="entry name" value="IV_pilin_GFxxxE"/>
    <property type="match status" value="1"/>
</dbReference>
<keyword evidence="1" id="KW-0812">Transmembrane</keyword>
<comment type="caution">
    <text evidence="2">The sequence shown here is derived from an EMBL/GenBank/DDBJ whole genome shotgun (WGS) entry which is preliminary data.</text>
</comment>
<dbReference type="Gene3D" id="3.30.700.10">
    <property type="entry name" value="Glycoprotein, Type 4 Pilin"/>
    <property type="match status" value="1"/>
</dbReference>
<keyword evidence="1" id="KW-0472">Membrane</keyword>
<organism evidence="2 3">
    <name type="scientific">Phragmitibacter flavus</name>
    <dbReference type="NCBI Taxonomy" id="2576071"/>
    <lineage>
        <taxon>Bacteria</taxon>
        <taxon>Pseudomonadati</taxon>
        <taxon>Verrucomicrobiota</taxon>
        <taxon>Verrucomicrobiia</taxon>
        <taxon>Verrucomicrobiales</taxon>
        <taxon>Verrucomicrobiaceae</taxon>
        <taxon>Phragmitibacter</taxon>
    </lineage>
</organism>
<feature type="transmembrane region" description="Helical" evidence="1">
    <location>
        <begin position="20"/>
        <end position="44"/>
    </location>
</feature>
<dbReference type="OrthoDB" id="195810at2"/>
<sequence>MNVRLKDCRLLCYGFSLVEMLMVCGIFAVLLALVTPAAISLISASRMNSAVSMLNDELNLARQAAMTENRDVEVRFYRVASNVGGEGFQYRAFRTLRQQQKGDGSQLVADGPVKRLPGSVILSANAEHSTLLDYANPNRSGLSSGQEDLPGERLPSDYVGLVFKPDGGTSLNPVDLPEGNWFLTLFQDQDKRGPESGLPANFCTLQIEPITGRSRVYRP</sequence>
<dbReference type="RefSeq" id="WP_138085489.1">
    <property type="nucleotide sequence ID" value="NZ_VAUV01000005.1"/>
</dbReference>
<proteinExistence type="predicted"/>
<name>A0A5R8KG41_9BACT</name>
<accession>A0A5R8KG41</accession>
<dbReference type="SUPFAM" id="SSF54523">
    <property type="entry name" value="Pili subunits"/>
    <property type="match status" value="1"/>
</dbReference>
<dbReference type="InterPro" id="IPR012902">
    <property type="entry name" value="N_methyl_site"/>
</dbReference>
<gene>
    <name evidence="2" type="primary">vccD</name>
    <name evidence="2" type="ORF">FEM03_07005</name>
</gene>
<dbReference type="NCBIfam" id="TIGR02596">
    <property type="entry name" value="Verru_Chthon cassette protein D"/>
    <property type="match status" value="1"/>
</dbReference>
<evidence type="ECO:0000313" key="3">
    <source>
        <dbReference type="Proteomes" id="UP000306196"/>
    </source>
</evidence>
<protein>
    <submittedName>
        <fullName evidence="2">Verru_Chthon cassette protein D</fullName>
    </submittedName>
</protein>
<reference evidence="2 3" key="1">
    <citation type="submission" date="2019-05" db="EMBL/GenBank/DDBJ databases">
        <title>Verrucobacter flavum gen. nov., sp. nov. a new member of the family Verrucomicrobiaceae.</title>
        <authorList>
            <person name="Szuroczki S."/>
            <person name="Abbaszade G."/>
            <person name="Szabo A."/>
            <person name="Felfoldi T."/>
            <person name="Schumann P."/>
            <person name="Boka K."/>
            <person name="Keki Z."/>
            <person name="Toumi M."/>
            <person name="Toth E."/>
        </authorList>
    </citation>
    <scope>NUCLEOTIDE SEQUENCE [LARGE SCALE GENOMIC DNA]</scope>
    <source>
        <strain evidence="2 3">MG-N-17</strain>
    </source>
</reference>
<keyword evidence="1" id="KW-1133">Transmembrane helix</keyword>
<evidence type="ECO:0000256" key="1">
    <source>
        <dbReference type="SAM" id="Phobius"/>
    </source>
</evidence>
<dbReference type="Proteomes" id="UP000306196">
    <property type="component" value="Unassembled WGS sequence"/>
</dbReference>
<evidence type="ECO:0000313" key="2">
    <source>
        <dbReference type="EMBL" id="TLD71274.1"/>
    </source>
</evidence>